<dbReference type="PANTHER" id="PTHR22754">
    <property type="entry name" value="DISCO-INTERACTING PROTEIN 2 DIP2 -RELATED"/>
    <property type="match status" value="1"/>
</dbReference>
<comment type="similarity">
    <text evidence="1">Belongs to the ATP-dependent AMP-binding enzyme family.</text>
</comment>
<dbReference type="InterPro" id="IPR020845">
    <property type="entry name" value="AMP-binding_CS"/>
</dbReference>
<evidence type="ECO:0000259" key="3">
    <source>
        <dbReference type="Pfam" id="PF00501"/>
    </source>
</evidence>
<sequence>MKHTEPTPLYALLDAIERCEERGHTYLASGGVSRQRSYAELMATALTVHGQLNARGLRAGQRLAVIAADASSFIPTFVAGVRAGLVLVPLAPPPLGGRQQSYAALLRQIAGVAELHAIVAPESLHTLVAEAMPGVPLLGYDELHTPTGQPTPAPAELTPDDTCFLQFTSGSTGTPKGVIVSYRNLAANTRAIMEHGLQITPRDVGVSWLPLHHDMGLIGKVLAPLAHRTEMVYLSTSAFIKNPNLWLDAISRHGGTISFAPNFAFAYVAKHYLRRPVPLHLGSLRVLGCGAEPINPEVLAEFSRCFAPLGLRDGVIAPSYGMAEATLAVSFSRRWHTLAIDRHACEAQRRALPCEAAGALRLVSCGPAFPEHAITVLDAQGQHLDAEAIGEIAVRGPSVSRGYFRNPEASAGNFVDGWLRTGDLGFLHGGEVYICGRVKDLIIVNGRNVCPQDVEWLVETLPGVRSGAVAAFAVPGAATEQVVVLLEARGQERGLEERIRERLAEEMGLTLHDVRVLPSGRIPKTTSGKVQRAKARGEYLAGSYDVEHAEASAEEPA</sequence>
<dbReference type="PROSITE" id="PS00455">
    <property type="entry name" value="AMP_BINDING"/>
    <property type="match status" value="1"/>
</dbReference>
<dbReference type="Gene3D" id="3.30.300.30">
    <property type="match status" value="1"/>
</dbReference>
<dbReference type="CDD" id="cd05931">
    <property type="entry name" value="FAAL"/>
    <property type="match status" value="1"/>
</dbReference>
<dbReference type="InterPro" id="IPR000873">
    <property type="entry name" value="AMP-dep_synth/lig_dom"/>
</dbReference>
<evidence type="ECO:0000256" key="2">
    <source>
        <dbReference type="ARBA" id="ARBA00022598"/>
    </source>
</evidence>
<keyword evidence="5" id="KW-1185">Reference proteome</keyword>
<dbReference type="EMBL" id="CP136336">
    <property type="protein sequence ID" value="WOB09405.1"/>
    <property type="molecule type" value="Genomic_DNA"/>
</dbReference>
<dbReference type="InterPro" id="IPR042099">
    <property type="entry name" value="ANL_N_sf"/>
</dbReference>
<dbReference type="RefSeq" id="WP_316702359.1">
    <property type="nucleotide sequence ID" value="NZ_CP136336.1"/>
</dbReference>
<evidence type="ECO:0000313" key="5">
    <source>
        <dbReference type="Proteomes" id="UP001303946"/>
    </source>
</evidence>
<keyword evidence="2 4" id="KW-0436">Ligase</keyword>
<gene>
    <name evidence="4" type="ORF">RXV79_04920</name>
</gene>
<evidence type="ECO:0000313" key="4">
    <source>
        <dbReference type="EMBL" id="WOB09405.1"/>
    </source>
</evidence>
<dbReference type="Proteomes" id="UP001303946">
    <property type="component" value="Chromosome"/>
</dbReference>
<reference evidence="4 5" key="1">
    <citation type="submission" date="2023-10" db="EMBL/GenBank/DDBJ databases">
        <title>Bacteria for the degradation of biodegradable plastic PBAT(Polybutylene adipate terephthalate).</title>
        <authorList>
            <person name="Weon H.-Y."/>
            <person name="Yeon J."/>
        </authorList>
    </citation>
    <scope>NUCLEOTIDE SEQUENCE [LARGE SCALE GENOMIC DNA]</scope>
    <source>
        <strain evidence="4 5">SBD 7-3</strain>
    </source>
</reference>
<feature type="domain" description="AMP-dependent synthetase/ligase" evidence="3">
    <location>
        <begin position="31"/>
        <end position="404"/>
    </location>
</feature>
<dbReference type="InterPro" id="IPR040097">
    <property type="entry name" value="FAAL/FAAC"/>
</dbReference>
<proteinExistence type="inferred from homology"/>
<dbReference type="Pfam" id="PF00501">
    <property type="entry name" value="AMP-binding"/>
    <property type="match status" value="1"/>
</dbReference>
<organism evidence="4 5">
    <name type="scientific">Piscinibacter gummiphilus</name>
    <dbReference type="NCBI Taxonomy" id="946333"/>
    <lineage>
        <taxon>Bacteria</taxon>
        <taxon>Pseudomonadati</taxon>
        <taxon>Pseudomonadota</taxon>
        <taxon>Betaproteobacteria</taxon>
        <taxon>Burkholderiales</taxon>
        <taxon>Sphaerotilaceae</taxon>
        <taxon>Piscinibacter</taxon>
    </lineage>
</organism>
<accession>A0ABZ0D266</accession>
<evidence type="ECO:0000256" key="1">
    <source>
        <dbReference type="ARBA" id="ARBA00006432"/>
    </source>
</evidence>
<dbReference type="SUPFAM" id="SSF56801">
    <property type="entry name" value="Acetyl-CoA synthetase-like"/>
    <property type="match status" value="1"/>
</dbReference>
<dbReference type="GO" id="GO:0016874">
    <property type="term" value="F:ligase activity"/>
    <property type="evidence" value="ECO:0007669"/>
    <property type="project" value="UniProtKB-KW"/>
</dbReference>
<dbReference type="PANTHER" id="PTHR22754:SF32">
    <property type="entry name" value="DISCO-INTERACTING PROTEIN 2"/>
    <property type="match status" value="1"/>
</dbReference>
<dbReference type="Gene3D" id="3.40.50.12780">
    <property type="entry name" value="N-terminal domain of ligase-like"/>
    <property type="match status" value="1"/>
</dbReference>
<dbReference type="InterPro" id="IPR045851">
    <property type="entry name" value="AMP-bd_C_sf"/>
</dbReference>
<name>A0ABZ0D266_9BURK</name>
<protein>
    <submittedName>
        <fullName evidence="4">Fatty acyl-AMP ligase</fullName>
    </submittedName>
</protein>